<feature type="chain" id="PRO_5040539193" description="UDP-glucuronosyltransferase" evidence="5">
    <location>
        <begin position="22"/>
        <end position="520"/>
    </location>
</feature>
<evidence type="ECO:0000256" key="5">
    <source>
        <dbReference type="RuleBase" id="RU362059"/>
    </source>
</evidence>
<evidence type="ECO:0000256" key="4">
    <source>
        <dbReference type="RuleBase" id="RU003718"/>
    </source>
</evidence>
<dbReference type="PANTHER" id="PTHR48043:SF159">
    <property type="entry name" value="EG:EG0003.4 PROTEIN-RELATED"/>
    <property type="match status" value="1"/>
</dbReference>
<dbReference type="InterPro" id="IPR002213">
    <property type="entry name" value="UDP_glucos_trans"/>
</dbReference>
<comment type="catalytic activity">
    <reaction evidence="5">
        <text>glucuronate acceptor + UDP-alpha-D-glucuronate = acceptor beta-D-glucuronoside + UDP + H(+)</text>
        <dbReference type="Rhea" id="RHEA:21032"/>
        <dbReference type="ChEBI" id="CHEBI:15378"/>
        <dbReference type="ChEBI" id="CHEBI:58052"/>
        <dbReference type="ChEBI" id="CHEBI:58223"/>
        <dbReference type="ChEBI" id="CHEBI:132367"/>
        <dbReference type="ChEBI" id="CHEBI:132368"/>
        <dbReference type="EC" id="2.4.1.17"/>
    </reaction>
</comment>
<dbReference type="GO" id="GO:0016020">
    <property type="term" value="C:membrane"/>
    <property type="evidence" value="ECO:0007669"/>
    <property type="project" value="UniProtKB-SubCell"/>
</dbReference>
<dbReference type="PROSITE" id="PS00375">
    <property type="entry name" value="UDPGT"/>
    <property type="match status" value="1"/>
</dbReference>
<keyword evidence="5" id="KW-0472">Membrane</keyword>
<evidence type="ECO:0000313" key="6">
    <source>
        <dbReference type="EMBL" id="CAG9767914.1"/>
    </source>
</evidence>
<organism evidence="6 7">
    <name type="scientific">Ceutorhynchus assimilis</name>
    <name type="common">cabbage seed weevil</name>
    <dbReference type="NCBI Taxonomy" id="467358"/>
    <lineage>
        <taxon>Eukaryota</taxon>
        <taxon>Metazoa</taxon>
        <taxon>Ecdysozoa</taxon>
        <taxon>Arthropoda</taxon>
        <taxon>Hexapoda</taxon>
        <taxon>Insecta</taxon>
        <taxon>Pterygota</taxon>
        <taxon>Neoptera</taxon>
        <taxon>Endopterygota</taxon>
        <taxon>Coleoptera</taxon>
        <taxon>Polyphaga</taxon>
        <taxon>Cucujiformia</taxon>
        <taxon>Curculionidae</taxon>
        <taxon>Ceutorhynchinae</taxon>
        <taxon>Ceutorhynchus</taxon>
    </lineage>
</organism>
<dbReference type="EC" id="2.4.1.17" evidence="5"/>
<accession>A0A9N9QQ98</accession>
<dbReference type="CDD" id="cd03784">
    <property type="entry name" value="GT1_Gtf-like"/>
    <property type="match status" value="1"/>
</dbReference>
<dbReference type="Pfam" id="PF00201">
    <property type="entry name" value="UDPGT"/>
    <property type="match status" value="1"/>
</dbReference>
<evidence type="ECO:0000256" key="3">
    <source>
        <dbReference type="ARBA" id="ARBA00022679"/>
    </source>
</evidence>
<comment type="subcellular location">
    <subcellularLocation>
        <location evidence="5">Membrane</location>
        <topology evidence="5">Single-pass membrane protein</topology>
    </subcellularLocation>
</comment>
<dbReference type="FunFam" id="3.40.50.2000:FF:000050">
    <property type="entry name" value="UDP-glucuronosyltransferase"/>
    <property type="match status" value="1"/>
</dbReference>
<keyword evidence="5" id="KW-1133">Transmembrane helix</keyword>
<keyword evidence="5" id="KW-0812">Transmembrane</keyword>
<reference evidence="6" key="1">
    <citation type="submission" date="2022-01" db="EMBL/GenBank/DDBJ databases">
        <authorList>
            <person name="King R."/>
        </authorList>
    </citation>
    <scope>NUCLEOTIDE SEQUENCE</scope>
</reference>
<dbReference type="InterPro" id="IPR050271">
    <property type="entry name" value="UDP-glycosyltransferase"/>
</dbReference>
<sequence length="520" mass="59646">MKIVLLFLVFAIVEFGKDVESYRILGVLPMAGKSVNILYNRLMTGLADAGHDVTVIGAYENKRKIKNGTFTDILLTGFVERYEAMLNAFDMFGTPTTSPIWENYKLHKLFIHTHNDTFWHPNVQTFLKENHKFDLVITEYLWNDSLLGFAAIYNCPLVVFTSMGGVNPWVNEMVGNPMPISYVPHFHADKGAFKDMGFLKRVHNFLYYLYDPIHNYFISWPDHSEIVKGVFKNPPDVAALYYSPSLILLGSHSSLRQAVPLAPNIVEIGGFHIEPPKKLSKDLQDYLDGAKDGVIYFSMGSHVKSKDFSEEKKKIFLDVFGELKLKVLWKFEDEVLPGKPDNVRIRKWLPQMDILAHPNIKLFITHGGYGSTLETVYHGKPALMIPVFGDQLSNAQEATHQGYALSIPYNDKNFSNATMSYMINEMLTNAKYTERARAISRIFHDRPMKPLKTAIYWIEYVIRHKGADHLKLAGRRLPWYKFYMVDVIVFLISVLAAVIYMPVRLVKSLMRIKDTKVKRS</sequence>
<gene>
    <name evidence="6" type="ORF">CEUTPL_LOCUS8468</name>
</gene>
<evidence type="ECO:0000313" key="7">
    <source>
        <dbReference type="Proteomes" id="UP001152799"/>
    </source>
</evidence>
<feature type="signal peptide" evidence="5">
    <location>
        <begin position="1"/>
        <end position="21"/>
    </location>
</feature>
<dbReference type="SUPFAM" id="SSF53756">
    <property type="entry name" value="UDP-Glycosyltransferase/glycogen phosphorylase"/>
    <property type="match status" value="1"/>
</dbReference>
<evidence type="ECO:0000256" key="1">
    <source>
        <dbReference type="ARBA" id="ARBA00009995"/>
    </source>
</evidence>
<feature type="transmembrane region" description="Helical" evidence="5">
    <location>
        <begin position="482"/>
        <end position="503"/>
    </location>
</feature>
<dbReference type="EMBL" id="OU892280">
    <property type="protein sequence ID" value="CAG9767914.1"/>
    <property type="molecule type" value="Genomic_DNA"/>
</dbReference>
<protein>
    <recommendedName>
        <fullName evidence="5">UDP-glucuronosyltransferase</fullName>
        <ecNumber evidence="5">2.4.1.17</ecNumber>
    </recommendedName>
</protein>
<dbReference type="PANTHER" id="PTHR48043">
    <property type="entry name" value="EG:EG0003.4 PROTEIN-RELATED"/>
    <property type="match status" value="1"/>
</dbReference>
<keyword evidence="5" id="KW-0732">Signal</keyword>
<dbReference type="GO" id="GO:0015020">
    <property type="term" value="F:glucuronosyltransferase activity"/>
    <property type="evidence" value="ECO:0007669"/>
    <property type="project" value="UniProtKB-EC"/>
</dbReference>
<dbReference type="OrthoDB" id="5835829at2759"/>
<evidence type="ECO:0000256" key="2">
    <source>
        <dbReference type="ARBA" id="ARBA00022676"/>
    </source>
</evidence>
<dbReference type="Proteomes" id="UP001152799">
    <property type="component" value="Chromosome 4"/>
</dbReference>
<dbReference type="Gene3D" id="3.40.50.2000">
    <property type="entry name" value="Glycogen Phosphorylase B"/>
    <property type="match status" value="1"/>
</dbReference>
<dbReference type="InterPro" id="IPR035595">
    <property type="entry name" value="UDP_glycos_trans_CS"/>
</dbReference>
<dbReference type="AlphaFoldDB" id="A0A9N9QQ98"/>
<keyword evidence="7" id="KW-1185">Reference proteome</keyword>
<keyword evidence="3 4" id="KW-0808">Transferase</keyword>
<keyword evidence="2 4" id="KW-0328">Glycosyltransferase</keyword>
<proteinExistence type="inferred from homology"/>
<comment type="similarity">
    <text evidence="1 4">Belongs to the UDP-glycosyltransferase family.</text>
</comment>
<name>A0A9N9QQ98_9CUCU</name>